<dbReference type="Proteomes" id="UP000050525">
    <property type="component" value="Unassembled WGS sequence"/>
</dbReference>
<accession>A0A151MSH8</accession>
<dbReference type="Pfam" id="PF18587">
    <property type="entry name" value="PLL"/>
    <property type="match status" value="1"/>
</dbReference>
<evidence type="ECO:0000256" key="3">
    <source>
        <dbReference type="ARBA" id="ARBA00004651"/>
    </source>
</evidence>
<evidence type="ECO:0000256" key="17">
    <source>
        <dbReference type="ARBA" id="ARBA00023157"/>
    </source>
</evidence>
<proteinExistence type="predicted"/>
<keyword evidence="8 23" id="KW-0812">Transmembrane</keyword>
<dbReference type="GO" id="GO:0007155">
    <property type="term" value="P:cell adhesion"/>
    <property type="evidence" value="ECO:0007669"/>
    <property type="project" value="UniProtKB-KW"/>
</dbReference>
<keyword evidence="9" id="KW-0732">Signal</keyword>
<dbReference type="PROSITE" id="PS50261">
    <property type="entry name" value="G_PROTEIN_RECEP_F2_4"/>
    <property type="match status" value="1"/>
</dbReference>
<dbReference type="STRING" id="8496.A0A151MSH8"/>
<dbReference type="PANTHER" id="PTHR12011">
    <property type="entry name" value="ADHESION G-PROTEIN COUPLED RECEPTOR"/>
    <property type="match status" value="1"/>
</dbReference>
<keyword evidence="6" id="KW-0964">Secreted</keyword>
<evidence type="ECO:0000256" key="22">
    <source>
        <dbReference type="ARBA" id="ARBA00093505"/>
    </source>
</evidence>
<keyword evidence="12" id="KW-0130">Cell adhesion</keyword>
<evidence type="ECO:0000256" key="11">
    <source>
        <dbReference type="ARBA" id="ARBA00022843"/>
    </source>
</evidence>
<evidence type="ECO:0000256" key="4">
    <source>
        <dbReference type="ARBA" id="ARBA00019701"/>
    </source>
</evidence>
<keyword evidence="19" id="KW-0325">Glycoprotein</keyword>
<dbReference type="InterPro" id="IPR040679">
    <property type="entry name" value="PLL"/>
</dbReference>
<name>A0A151MSH8_ALLMI</name>
<keyword evidence="27" id="KW-1185">Reference proteome</keyword>
<keyword evidence="14 23" id="KW-1133">Transmembrane helix</keyword>
<dbReference type="InterPro" id="IPR057244">
    <property type="entry name" value="GAIN_B"/>
</dbReference>
<evidence type="ECO:0000256" key="16">
    <source>
        <dbReference type="ARBA" id="ARBA00023136"/>
    </source>
</evidence>
<dbReference type="GO" id="GO:0030154">
    <property type="term" value="P:cell differentiation"/>
    <property type="evidence" value="ECO:0007669"/>
    <property type="project" value="UniProtKB-KW"/>
</dbReference>
<evidence type="ECO:0000259" key="25">
    <source>
        <dbReference type="PROSITE" id="PS50261"/>
    </source>
</evidence>
<dbReference type="GO" id="GO:0007166">
    <property type="term" value="P:cell surface receptor signaling pathway"/>
    <property type="evidence" value="ECO:0007669"/>
    <property type="project" value="InterPro"/>
</dbReference>
<evidence type="ECO:0000256" key="9">
    <source>
        <dbReference type="ARBA" id="ARBA00022729"/>
    </source>
</evidence>
<dbReference type="AlphaFoldDB" id="A0A151MSH8"/>
<evidence type="ECO:0000256" key="12">
    <source>
        <dbReference type="ARBA" id="ARBA00022889"/>
    </source>
</evidence>
<gene>
    <name evidence="26" type="primary">GPR56</name>
    <name evidence="26" type="ORF">Y1Q_0003641</name>
</gene>
<feature type="transmembrane region" description="Helical" evidence="23">
    <location>
        <begin position="462"/>
        <end position="486"/>
    </location>
</feature>
<evidence type="ECO:0000256" key="10">
    <source>
        <dbReference type="ARBA" id="ARBA00022782"/>
    </source>
</evidence>
<evidence type="ECO:0000256" key="1">
    <source>
        <dbReference type="ARBA" id="ARBA00004285"/>
    </source>
</evidence>
<reference evidence="26 27" key="1">
    <citation type="journal article" date="2012" name="Genome Biol.">
        <title>Sequencing three crocodilian genomes to illuminate the evolution of archosaurs and amniotes.</title>
        <authorList>
            <person name="St John J.A."/>
            <person name="Braun E.L."/>
            <person name="Isberg S.R."/>
            <person name="Miles L.G."/>
            <person name="Chong A.Y."/>
            <person name="Gongora J."/>
            <person name="Dalzell P."/>
            <person name="Moran C."/>
            <person name="Bed'hom B."/>
            <person name="Abzhanov A."/>
            <person name="Burgess S.C."/>
            <person name="Cooksey A.M."/>
            <person name="Castoe T.A."/>
            <person name="Crawford N.G."/>
            <person name="Densmore L.D."/>
            <person name="Drew J.C."/>
            <person name="Edwards S.V."/>
            <person name="Faircloth B.C."/>
            <person name="Fujita M.K."/>
            <person name="Greenwold M.J."/>
            <person name="Hoffmann F.G."/>
            <person name="Howard J.M."/>
            <person name="Iguchi T."/>
            <person name="Janes D.E."/>
            <person name="Khan S.Y."/>
            <person name="Kohno S."/>
            <person name="de Koning A.J."/>
            <person name="Lance S.L."/>
            <person name="McCarthy F.M."/>
            <person name="McCormack J.E."/>
            <person name="Merchant M.E."/>
            <person name="Peterson D.G."/>
            <person name="Pollock D.D."/>
            <person name="Pourmand N."/>
            <person name="Raney B.J."/>
            <person name="Roessler K.A."/>
            <person name="Sanford J.R."/>
            <person name="Sawyer R.H."/>
            <person name="Schmidt C.J."/>
            <person name="Triplett E.W."/>
            <person name="Tuberville T.D."/>
            <person name="Venegas-Anaya M."/>
            <person name="Howard J.T."/>
            <person name="Jarvis E.D."/>
            <person name="Guillette L.J.Jr."/>
            <person name="Glenn T.C."/>
            <person name="Green R.E."/>
            <person name="Ray D.A."/>
        </authorList>
    </citation>
    <scope>NUCLEOTIDE SEQUENCE [LARGE SCALE GENOMIC DNA]</scope>
    <source>
        <strain evidence="26">KSC_2009_1</strain>
    </source>
</reference>
<dbReference type="SMART" id="SM00303">
    <property type="entry name" value="GPS"/>
    <property type="match status" value="1"/>
</dbReference>
<feature type="transmembrane region" description="Helical" evidence="23">
    <location>
        <begin position="570"/>
        <end position="591"/>
    </location>
</feature>
<dbReference type="Pfam" id="PF00002">
    <property type="entry name" value="7tm_2"/>
    <property type="match status" value="1"/>
</dbReference>
<evidence type="ECO:0000259" key="24">
    <source>
        <dbReference type="PROSITE" id="PS50221"/>
    </source>
</evidence>
<dbReference type="eggNOG" id="KOG4193">
    <property type="taxonomic scope" value="Eukaryota"/>
</dbReference>
<dbReference type="Gene3D" id="1.20.1070.10">
    <property type="entry name" value="Rhodopsin 7-helix transmembrane proteins"/>
    <property type="match status" value="1"/>
</dbReference>
<keyword evidence="16 23" id="KW-0472">Membrane</keyword>
<evidence type="ECO:0000256" key="7">
    <source>
        <dbReference type="ARBA" id="ARBA00022674"/>
    </source>
</evidence>
<dbReference type="GO" id="GO:0005576">
    <property type="term" value="C:extracellular region"/>
    <property type="evidence" value="ECO:0007669"/>
    <property type="project" value="UniProtKB-SubCell"/>
</dbReference>
<dbReference type="InterPro" id="IPR000203">
    <property type="entry name" value="GPS"/>
</dbReference>
<evidence type="ECO:0000256" key="20">
    <source>
        <dbReference type="ARBA" id="ARBA00023224"/>
    </source>
</evidence>
<evidence type="ECO:0000256" key="19">
    <source>
        <dbReference type="ARBA" id="ARBA00023180"/>
    </source>
</evidence>
<evidence type="ECO:0000313" key="27">
    <source>
        <dbReference type="Proteomes" id="UP000050525"/>
    </source>
</evidence>
<dbReference type="GO" id="GO:0045121">
    <property type="term" value="C:membrane raft"/>
    <property type="evidence" value="ECO:0007669"/>
    <property type="project" value="UniProtKB-SubCell"/>
</dbReference>
<keyword evidence="5" id="KW-1003">Cell membrane</keyword>
<keyword evidence="10" id="KW-0221">Differentiation</keyword>
<dbReference type="GO" id="GO:0008201">
    <property type="term" value="F:heparin binding"/>
    <property type="evidence" value="ECO:0007669"/>
    <property type="project" value="UniProtKB-KW"/>
</dbReference>
<evidence type="ECO:0000256" key="18">
    <source>
        <dbReference type="ARBA" id="ARBA00023170"/>
    </source>
</evidence>
<feature type="transmembrane region" description="Helical" evidence="23">
    <location>
        <begin position="498"/>
        <end position="517"/>
    </location>
</feature>
<feature type="transmembrane region" description="Helical" evidence="23">
    <location>
        <begin position="630"/>
        <end position="648"/>
    </location>
</feature>
<keyword evidence="11" id="KW-0832">Ubl conjugation</keyword>
<evidence type="ECO:0000313" key="26">
    <source>
        <dbReference type="EMBL" id="KYO27468.1"/>
    </source>
</evidence>
<comment type="subunit">
    <text evidence="22">Heterodimer of 2 chains generated by proteolytic processing; the large extracellular N-terminal fragment (ADGRG1 NT) and the membrane-bound C-terminal fragment (ADGRG1-CT) predominantly remain associated and non-covalently linked. ADGRG1 NT self-associates in a trans-trans manner; the homophilic interaction enhances receptor signaling. Interacts with TGM2. Interacts with heparin; leading to the reduction of ADGRG1 shedding. Interacts with COL3A1. Part of a GPCR-tetraspanin complex at least consisting of ADGRG1, CD81, eventually CD9, and GNA11 in which CD81 is enhancing the association of ADGRG1 with GNA11.</text>
</comment>
<dbReference type="PROSITE" id="PS50221">
    <property type="entry name" value="GAIN_B"/>
    <property type="match status" value="1"/>
</dbReference>
<keyword evidence="13" id="KW-0524">Neurogenesis</keyword>
<evidence type="ECO:0000256" key="2">
    <source>
        <dbReference type="ARBA" id="ARBA00004613"/>
    </source>
</evidence>
<dbReference type="GO" id="GO:0005886">
    <property type="term" value="C:plasma membrane"/>
    <property type="evidence" value="ECO:0007669"/>
    <property type="project" value="UniProtKB-SubCell"/>
</dbReference>
<dbReference type="InterPro" id="IPR046338">
    <property type="entry name" value="GAIN_dom_sf"/>
</dbReference>
<evidence type="ECO:0000256" key="21">
    <source>
        <dbReference type="ARBA" id="ARBA00033134"/>
    </source>
</evidence>
<feature type="transmembrane region" description="Helical" evidence="23">
    <location>
        <begin position="532"/>
        <end position="550"/>
    </location>
</feature>
<dbReference type="Pfam" id="PF01825">
    <property type="entry name" value="GPS"/>
    <property type="match status" value="1"/>
</dbReference>
<keyword evidence="17" id="KW-1015">Disulfide bond</keyword>
<sequence>MLWQAASSPQAAFYPPLAYIDDITIFSQDFELHLIHLTTVLTGARAAEGGGRRYQSIGFPTEENQEQRELARMNFLLLALVFLLQGINRSRSQDEDFQFCAERNQTQRSYLVGEFHKENITIDNSADKLMIKAPFIPGNTNESLPDHLGIYHFCLYVYQRSGFFNITYGKSNYTLSRNVNSSLHSLRADPPRNSSLIPMLFNVSYTYEKGQKNALSSAVNYSFSFKGRENTDQGVQVHDIEHELSNLAKFMKTPTMPSGRTGSSRSQYKKLLHLEGKLEKVQFEGESKAFKETTISATVWKIGPNKASQNLSFTSEWETGKKVHRFEMNMPSVVFAKAKGRGKAAETRVLLVEINSQSLFQDQNNSHVLGEKVIGISVANTVVSHLPQNLVLTFFHDQLLRNETPQCVFWDVNTNDGSGSWSDIGCTTEKGNEQTTCHCNHLTYFAVLMVSSPEIDYIHQQYLTIITYIGCIISAVASVFTIFFLHSRKKHRDHAVNISIHINLLSAIFLLDVSFLINKHLDSMHSEAACKTGAIFLHFSLLSCLTWMGIEGYNLYRLVVEVFNSYFEHFILKLCLVGWGLPTFLVAVIFLTDRTNYGSFQIAVFESLDRSTNETICWITKPLIHNMVNLGFLSLVFLFNSVMLAAMIREILRQNKRGHASCHELPLHHHQLPPRLLHFPLVLDNGAAGQKVTPFPEQL</sequence>
<protein>
    <recommendedName>
        <fullName evidence="4">Adhesion G-protein coupled receptor G1</fullName>
    </recommendedName>
    <alternativeName>
        <fullName evidence="21">G-protein coupled receptor 56</fullName>
    </alternativeName>
</protein>
<feature type="domain" description="GAIN-B" evidence="24">
    <location>
        <begin position="309"/>
        <end position="455"/>
    </location>
</feature>
<keyword evidence="20" id="KW-0807">Transducer</keyword>
<dbReference type="InterPro" id="IPR017981">
    <property type="entry name" value="GPCR_2-like_7TM"/>
</dbReference>
<keyword evidence="18 26" id="KW-0675">Receptor</keyword>
<keyword evidence="7" id="KW-0358">Heparin-binding</keyword>
<keyword evidence="15" id="KW-0297">G-protein coupled receptor</keyword>
<dbReference type="GO" id="GO:0007399">
    <property type="term" value="P:nervous system development"/>
    <property type="evidence" value="ECO:0007669"/>
    <property type="project" value="UniProtKB-KW"/>
</dbReference>
<dbReference type="GO" id="GO:0007189">
    <property type="term" value="P:adenylate cyclase-activating G protein-coupled receptor signaling pathway"/>
    <property type="evidence" value="ECO:0007669"/>
    <property type="project" value="TreeGrafter"/>
</dbReference>
<dbReference type="InterPro" id="IPR000832">
    <property type="entry name" value="GPCR_2_secretin-like"/>
</dbReference>
<comment type="caution">
    <text evidence="26">The sequence shown here is derived from an EMBL/GenBank/DDBJ whole genome shotgun (WGS) entry which is preliminary data.</text>
</comment>
<organism evidence="26 27">
    <name type="scientific">Alligator mississippiensis</name>
    <name type="common">American alligator</name>
    <dbReference type="NCBI Taxonomy" id="8496"/>
    <lineage>
        <taxon>Eukaryota</taxon>
        <taxon>Metazoa</taxon>
        <taxon>Chordata</taxon>
        <taxon>Craniata</taxon>
        <taxon>Vertebrata</taxon>
        <taxon>Euteleostomi</taxon>
        <taxon>Archelosauria</taxon>
        <taxon>Archosauria</taxon>
        <taxon>Crocodylia</taxon>
        <taxon>Alligatoridae</taxon>
        <taxon>Alligatorinae</taxon>
        <taxon>Alligator</taxon>
    </lineage>
</organism>
<dbReference type="PANTHER" id="PTHR12011:SF318">
    <property type="entry name" value="ADHESION G-PROTEIN COUPLED RECEPTOR G1"/>
    <property type="match status" value="1"/>
</dbReference>
<evidence type="ECO:0000256" key="6">
    <source>
        <dbReference type="ARBA" id="ARBA00022525"/>
    </source>
</evidence>
<evidence type="ECO:0000256" key="8">
    <source>
        <dbReference type="ARBA" id="ARBA00022692"/>
    </source>
</evidence>
<dbReference type="GO" id="GO:0004930">
    <property type="term" value="F:G protein-coupled receptor activity"/>
    <property type="evidence" value="ECO:0007669"/>
    <property type="project" value="UniProtKB-KW"/>
</dbReference>
<evidence type="ECO:0000256" key="23">
    <source>
        <dbReference type="SAM" id="Phobius"/>
    </source>
</evidence>
<dbReference type="Gene3D" id="2.60.220.50">
    <property type="match status" value="1"/>
</dbReference>
<evidence type="ECO:0000256" key="5">
    <source>
        <dbReference type="ARBA" id="ARBA00022475"/>
    </source>
</evidence>
<dbReference type="PRINTS" id="PR01422">
    <property type="entry name" value="GPR56ORPHANR"/>
</dbReference>
<comment type="subcellular location">
    <subcellularLocation>
        <location evidence="3">Cell membrane</location>
        <topology evidence="3">Multi-pass membrane protein</topology>
    </subcellularLocation>
    <subcellularLocation>
        <location evidence="1">Membrane raft</location>
    </subcellularLocation>
    <subcellularLocation>
        <location evidence="2">Secreted</location>
    </subcellularLocation>
</comment>
<dbReference type="InterPro" id="IPR003910">
    <property type="entry name" value="GPR1/GPR3/GPR5"/>
</dbReference>
<feature type="domain" description="G-protein coupled receptors family 2 profile 2" evidence="25">
    <location>
        <begin position="463"/>
        <end position="653"/>
    </location>
</feature>
<evidence type="ECO:0000256" key="15">
    <source>
        <dbReference type="ARBA" id="ARBA00023040"/>
    </source>
</evidence>
<dbReference type="EMBL" id="AKHW03005169">
    <property type="protein sequence ID" value="KYO27468.1"/>
    <property type="molecule type" value="Genomic_DNA"/>
</dbReference>
<evidence type="ECO:0000256" key="13">
    <source>
        <dbReference type="ARBA" id="ARBA00022902"/>
    </source>
</evidence>
<evidence type="ECO:0000256" key="14">
    <source>
        <dbReference type="ARBA" id="ARBA00022989"/>
    </source>
</evidence>